<feature type="transmembrane region" description="Helical" evidence="1">
    <location>
        <begin position="90"/>
        <end position="108"/>
    </location>
</feature>
<evidence type="ECO:0000313" key="2">
    <source>
        <dbReference type="EMBL" id="EHN10732.1"/>
    </source>
</evidence>
<feature type="transmembrane region" description="Helical" evidence="1">
    <location>
        <begin position="114"/>
        <end position="140"/>
    </location>
</feature>
<accession>H0E6E3</accession>
<name>H0E6E3_9ACTN</name>
<feature type="transmembrane region" description="Helical" evidence="1">
    <location>
        <begin position="222"/>
        <end position="244"/>
    </location>
</feature>
<sequence length="290" mass="29625">MDPLPFSWPSALFTALQALLVALPAAGLPAFARPFVGRWWSLVLPLSIAVVVGVLAVLPGAASALTWTALIAVPPLAGGALGWAMVGARWWLGIAALPLLAVAIAWDGRIAGELAALTLTALSCVTLGRLLAAVVGGVAAAAGSGLVWIRVGLVAMAVIDAVLVFSGGLEKPNATLNAAVPAAGLPRLQFLSLDGASLGYGDVFVAAVLGAVLAAEGASRRVRVAAAGALLVVGLLFDLLFWVFDTLPATVPVAIVTLLFGGFSGGFLLRRPADPPRRRRRIAFSRPPSR</sequence>
<protein>
    <submittedName>
        <fullName evidence="2">Uncharacterized protein</fullName>
    </submittedName>
</protein>
<reference evidence="2 3" key="1">
    <citation type="journal article" date="2013" name="Biodegradation">
        <title>Quantitative proteomic analysis of ibuprofen-degrading Patulibacter sp. strain I11.</title>
        <authorList>
            <person name="Almeida B."/>
            <person name="Kjeldal H."/>
            <person name="Lolas I."/>
            <person name="Knudsen A.D."/>
            <person name="Carvalho G."/>
            <person name="Nielsen K.L."/>
            <person name="Barreto Crespo M.T."/>
            <person name="Stensballe A."/>
            <person name="Nielsen J.L."/>
        </authorList>
    </citation>
    <scope>NUCLEOTIDE SEQUENCE [LARGE SCALE GENOMIC DNA]</scope>
    <source>
        <strain evidence="2 3">I11</strain>
    </source>
</reference>
<dbReference type="OrthoDB" id="5243331at2"/>
<feature type="transmembrane region" description="Helical" evidence="1">
    <location>
        <begin position="250"/>
        <end position="269"/>
    </location>
</feature>
<keyword evidence="3" id="KW-1185">Reference proteome</keyword>
<feature type="transmembrane region" description="Helical" evidence="1">
    <location>
        <begin position="197"/>
        <end position="215"/>
    </location>
</feature>
<dbReference type="EMBL" id="AGUD01000203">
    <property type="protein sequence ID" value="EHN10732.1"/>
    <property type="molecule type" value="Genomic_DNA"/>
</dbReference>
<feature type="transmembrane region" description="Helical" evidence="1">
    <location>
        <begin position="12"/>
        <end position="32"/>
    </location>
</feature>
<comment type="caution">
    <text evidence="2">The sequence shown here is derived from an EMBL/GenBank/DDBJ whole genome shotgun (WGS) entry which is preliminary data.</text>
</comment>
<gene>
    <name evidence="2" type="ORF">PAI11_23930</name>
</gene>
<proteinExistence type="predicted"/>
<dbReference type="AlphaFoldDB" id="H0E6E3"/>
<evidence type="ECO:0000256" key="1">
    <source>
        <dbReference type="SAM" id="Phobius"/>
    </source>
</evidence>
<keyword evidence="1" id="KW-0472">Membrane</keyword>
<keyword evidence="1" id="KW-1133">Transmembrane helix</keyword>
<dbReference type="Proteomes" id="UP000005143">
    <property type="component" value="Unassembled WGS sequence"/>
</dbReference>
<keyword evidence="1" id="KW-0812">Transmembrane</keyword>
<feature type="transmembrane region" description="Helical" evidence="1">
    <location>
        <begin position="147"/>
        <end position="169"/>
    </location>
</feature>
<evidence type="ECO:0000313" key="3">
    <source>
        <dbReference type="Proteomes" id="UP000005143"/>
    </source>
</evidence>
<organism evidence="2 3">
    <name type="scientific">Patulibacter medicamentivorans</name>
    <dbReference type="NCBI Taxonomy" id="1097667"/>
    <lineage>
        <taxon>Bacteria</taxon>
        <taxon>Bacillati</taxon>
        <taxon>Actinomycetota</taxon>
        <taxon>Thermoleophilia</taxon>
        <taxon>Solirubrobacterales</taxon>
        <taxon>Patulibacteraceae</taxon>
        <taxon>Patulibacter</taxon>
    </lineage>
</organism>
<feature type="transmembrane region" description="Helical" evidence="1">
    <location>
        <begin position="39"/>
        <end position="58"/>
    </location>
</feature>
<feature type="transmembrane region" description="Helical" evidence="1">
    <location>
        <begin position="64"/>
        <end position="83"/>
    </location>
</feature>
<dbReference type="RefSeq" id="WP_007575294.1">
    <property type="nucleotide sequence ID" value="NZ_AGUD01000203.1"/>
</dbReference>